<evidence type="ECO:0000256" key="2">
    <source>
        <dbReference type="ARBA" id="ARBA00023125"/>
    </source>
</evidence>
<dbReference type="Pfam" id="PF02909">
    <property type="entry name" value="TetR_C_1"/>
    <property type="match status" value="1"/>
</dbReference>
<feature type="domain" description="HTH tetR-type" evidence="6">
    <location>
        <begin position="160"/>
        <end position="220"/>
    </location>
</feature>
<dbReference type="GO" id="GO:0003700">
    <property type="term" value="F:DNA-binding transcription factor activity"/>
    <property type="evidence" value="ECO:0007669"/>
    <property type="project" value="TreeGrafter"/>
</dbReference>
<dbReference type="InterPro" id="IPR036271">
    <property type="entry name" value="Tet_transcr_reg_TetR-rel_C_sf"/>
</dbReference>
<dbReference type="GO" id="GO:0045892">
    <property type="term" value="P:negative regulation of DNA-templated transcription"/>
    <property type="evidence" value="ECO:0007669"/>
    <property type="project" value="InterPro"/>
</dbReference>
<dbReference type="OrthoDB" id="329481at2"/>
<gene>
    <name evidence="7" type="ORF">FA014_12185</name>
</gene>
<dbReference type="PROSITE" id="PS50977">
    <property type="entry name" value="HTH_TETR_2"/>
    <property type="match status" value="1"/>
</dbReference>
<feature type="compositionally biased region" description="Acidic residues" evidence="5">
    <location>
        <begin position="1"/>
        <end position="12"/>
    </location>
</feature>
<organism evidence="7 8">
    <name type="scientific">Cellulomonas hominis</name>
    <dbReference type="NCBI Taxonomy" id="156981"/>
    <lineage>
        <taxon>Bacteria</taxon>
        <taxon>Bacillati</taxon>
        <taxon>Actinomycetota</taxon>
        <taxon>Actinomycetes</taxon>
        <taxon>Micrococcales</taxon>
        <taxon>Cellulomonadaceae</taxon>
        <taxon>Cellulomonas</taxon>
    </lineage>
</organism>
<feature type="DNA-binding region" description="H-T-H motif" evidence="4">
    <location>
        <begin position="183"/>
        <end position="202"/>
    </location>
</feature>
<keyword evidence="3" id="KW-0804">Transcription</keyword>
<evidence type="ECO:0000259" key="6">
    <source>
        <dbReference type="PROSITE" id="PS50977"/>
    </source>
</evidence>
<evidence type="ECO:0000313" key="7">
    <source>
        <dbReference type="EMBL" id="TKR23262.1"/>
    </source>
</evidence>
<evidence type="ECO:0000256" key="4">
    <source>
        <dbReference type="PROSITE-ProRule" id="PRU00335"/>
    </source>
</evidence>
<dbReference type="InterPro" id="IPR009057">
    <property type="entry name" value="Homeodomain-like_sf"/>
</dbReference>
<keyword evidence="1" id="KW-0805">Transcription regulation</keyword>
<reference evidence="7 8" key="1">
    <citation type="submission" date="2019-05" db="EMBL/GenBank/DDBJ databases">
        <title>Genome sequence of Cellulomonas hominis strain CS1.</title>
        <authorList>
            <person name="Belmont J."/>
            <person name="Maclea K.S."/>
        </authorList>
    </citation>
    <scope>NUCLEOTIDE SEQUENCE [LARGE SCALE GENOMIC DNA]</scope>
    <source>
        <strain evidence="7 8">CS1</strain>
    </source>
</reference>
<dbReference type="PRINTS" id="PR00455">
    <property type="entry name" value="HTHTETR"/>
</dbReference>
<dbReference type="RefSeq" id="WP_154729950.1">
    <property type="nucleotide sequence ID" value="NZ_SZYE01000096.1"/>
</dbReference>
<dbReference type="SUPFAM" id="SSF46689">
    <property type="entry name" value="Homeodomain-like"/>
    <property type="match status" value="1"/>
</dbReference>
<keyword evidence="2 4" id="KW-0238">DNA-binding</keyword>
<dbReference type="EMBL" id="SZYE01000096">
    <property type="protein sequence ID" value="TKR23262.1"/>
    <property type="molecule type" value="Genomic_DNA"/>
</dbReference>
<dbReference type="InterPro" id="IPR050109">
    <property type="entry name" value="HTH-type_TetR-like_transc_reg"/>
</dbReference>
<name>A0A7Z8JZW6_9CELL</name>
<dbReference type="InterPro" id="IPR004111">
    <property type="entry name" value="Repressor_TetR_C"/>
</dbReference>
<dbReference type="Gene3D" id="1.10.10.60">
    <property type="entry name" value="Homeodomain-like"/>
    <property type="match status" value="1"/>
</dbReference>
<dbReference type="Gene3D" id="1.10.357.10">
    <property type="entry name" value="Tetracycline Repressor, domain 2"/>
    <property type="match status" value="1"/>
</dbReference>
<dbReference type="PANTHER" id="PTHR30055:SF151">
    <property type="entry name" value="TRANSCRIPTIONAL REGULATORY PROTEIN"/>
    <property type="match status" value="1"/>
</dbReference>
<evidence type="ECO:0000313" key="8">
    <source>
        <dbReference type="Proteomes" id="UP000308121"/>
    </source>
</evidence>
<evidence type="ECO:0000256" key="1">
    <source>
        <dbReference type="ARBA" id="ARBA00023015"/>
    </source>
</evidence>
<dbReference type="InterPro" id="IPR001647">
    <property type="entry name" value="HTH_TetR"/>
</dbReference>
<accession>A0A7Z8JZW6</accession>
<sequence length="416" mass="43799">MQPDDERPDDPDAPAPDADARKHAEALRRDREKAERAAQKEAARAEKDRERARRDAEKAQRDRDRAARAAEKEAERLRAEQERAVREVERDADRAEREAQKAALDARLAAQRAARQVERARLRALAAREPGDEEAGPDLPPGLAVLWRPAPVGRRGPRPGLTLAGIAEAAVALADADGLGAVSMARVAERLGVTTMALYRYVSSKDDLLAVMLDAALAEAVAGAEAVPDAADPGGAPAWRTALERWCADQLDLARRHPWAVQTPAAAALPGPARVAFLERGLRALDGTPLSWPEKTAVVGRLSLHVLAEGQVVAAEAQAARAAEAGAAAGGEEPPAGGATAGHPALLDYASLLRAVTDPDEHPVLAQALAAGAFDDAEAEDDEGRPDWGLRLMLDGVAAVVARAEARAAGRAPGGT</sequence>
<dbReference type="PANTHER" id="PTHR30055">
    <property type="entry name" value="HTH-TYPE TRANSCRIPTIONAL REGULATOR RUTR"/>
    <property type="match status" value="1"/>
</dbReference>
<proteinExistence type="predicted"/>
<dbReference type="SUPFAM" id="SSF48498">
    <property type="entry name" value="Tetracyclin repressor-like, C-terminal domain"/>
    <property type="match status" value="1"/>
</dbReference>
<evidence type="ECO:0000256" key="3">
    <source>
        <dbReference type="ARBA" id="ARBA00023163"/>
    </source>
</evidence>
<feature type="compositionally biased region" description="Basic and acidic residues" evidence="5">
    <location>
        <begin position="18"/>
        <end position="96"/>
    </location>
</feature>
<evidence type="ECO:0000256" key="5">
    <source>
        <dbReference type="SAM" id="MobiDB-lite"/>
    </source>
</evidence>
<dbReference type="Pfam" id="PF00440">
    <property type="entry name" value="TetR_N"/>
    <property type="match status" value="1"/>
</dbReference>
<dbReference type="AlphaFoldDB" id="A0A7Z8JZW6"/>
<dbReference type="GO" id="GO:0000976">
    <property type="term" value="F:transcription cis-regulatory region binding"/>
    <property type="evidence" value="ECO:0007669"/>
    <property type="project" value="TreeGrafter"/>
</dbReference>
<protein>
    <submittedName>
        <fullName evidence="7">TetR family transcriptional regulator</fullName>
    </submittedName>
</protein>
<comment type="caution">
    <text evidence="7">The sequence shown here is derived from an EMBL/GenBank/DDBJ whole genome shotgun (WGS) entry which is preliminary data.</text>
</comment>
<feature type="region of interest" description="Disordered" evidence="5">
    <location>
        <begin position="1"/>
        <end position="96"/>
    </location>
</feature>
<dbReference type="Proteomes" id="UP000308121">
    <property type="component" value="Unassembled WGS sequence"/>
</dbReference>